<dbReference type="EMBL" id="SLXH01000055">
    <property type="protein sequence ID" value="TCP10799.1"/>
    <property type="molecule type" value="Genomic_DNA"/>
</dbReference>
<dbReference type="Proteomes" id="UP000295182">
    <property type="component" value="Unassembled WGS sequence"/>
</dbReference>
<dbReference type="OrthoDB" id="9796641at2"/>
<dbReference type="RefSeq" id="WP_119014931.1">
    <property type="nucleotide sequence ID" value="NZ_QXNC01000093.1"/>
</dbReference>
<comment type="caution">
    <text evidence="1">The sequence shown here is derived from an EMBL/GenBank/DDBJ whole genome shotgun (WGS) entry which is preliminary data.</text>
</comment>
<gene>
    <name evidence="1" type="ORF">EV674_1557</name>
</gene>
<reference evidence="1 2" key="1">
    <citation type="submission" date="2019-03" db="EMBL/GenBank/DDBJ databases">
        <title>Genomic Encyclopedia of Type Strains, Phase IV (KMG-IV): sequencing the most valuable type-strain genomes for metagenomic binning, comparative biology and taxonomic classification.</title>
        <authorList>
            <person name="Goeker M."/>
        </authorList>
    </citation>
    <scope>NUCLEOTIDE SEQUENCE [LARGE SCALE GENOMIC DNA]</scope>
    <source>
        <strain evidence="1 2">DSM 1837</strain>
    </source>
</reference>
<dbReference type="Pfam" id="PF14384">
    <property type="entry name" value="BrnA_antitoxin"/>
    <property type="match status" value="1"/>
</dbReference>
<evidence type="ECO:0000313" key="2">
    <source>
        <dbReference type="Proteomes" id="UP000295182"/>
    </source>
</evidence>
<organism evidence="1 2">
    <name type="scientific">Simplicispira metamorpha</name>
    <dbReference type="NCBI Taxonomy" id="80881"/>
    <lineage>
        <taxon>Bacteria</taxon>
        <taxon>Pseudomonadati</taxon>
        <taxon>Pseudomonadota</taxon>
        <taxon>Betaproteobacteria</taxon>
        <taxon>Burkholderiales</taxon>
        <taxon>Comamonadaceae</taxon>
        <taxon>Simplicispira</taxon>
    </lineage>
</organism>
<sequence>MQQQFIKTKSGRLIALPDAQEDAAINAAIATDTDSPEWTEADFARAKPASAFFDAATHTKLTKLQRKPGERGPQKAPTKVAVTVRYSPDVLAAFKATGAGWQTRMDAALKDWLKTHSPA</sequence>
<protein>
    <submittedName>
        <fullName evidence="1">Uncharacterized protein (DUF4415 family)</fullName>
    </submittedName>
</protein>
<name>A0A4R2MSI1_9BURK</name>
<proteinExistence type="predicted"/>
<dbReference type="InterPro" id="IPR025528">
    <property type="entry name" value="BrnA_antitoxin"/>
</dbReference>
<accession>A0A4R2MSI1</accession>
<evidence type="ECO:0000313" key="1">
    <source>
        <dbReference type="EMBL" id="TCP10799.1"/>
    </source>
</evidence>
<dbReference type="AlphaFoldDB" id="A0A4R2MSI1"/>
<keyword evidence="2" id="KW-1185">Reference proteome</keyword>